<proteinExistence type="predicted"/>
<evidence type="ECO:0000256" key="11">
    <source>
        <dbReference type="PROSITE-ProRule" id="PRU10141"/>
    </source>
</evidence>
<gene>
    <name evidence="13" type="ORF">V6N12_014333</name>
</gene>
<evidence type="ECO:0000256" key="3">
    <source>
        <dbReference type="ARBA" id="ARBA00022679"/>
    </source>
</evidence>
<evidence type="ECO:0000256" key="4">
    <source>
        <dbReference type="ARBA" id="ARBA00022692"/>
    </source>
</evidence>
<evidence type="ECO:0000256" key="10">
    <source>
        <dbReference type="ARBA" id="ARBA00023180"/>
    </source>
</evidence>
<keyword evidence="6 11" id="KW-0547">Nucleotide-binding</keyword>
<evidence type="ECO:0000256" key="7">
    <source>
        <dbReference type="ARBA" id="ARBA00022840"/>
    </source>
</evidence>
<keyword evidence="4" id="KW-0812">Transmembrane</keyword>
<keyword evidence="7 11" id="KW-0067">ATP-binding</keyword>
<accession>A0ABR2DJV5</accession>
<keyword evidence="2" id="KW-0418">Kinase</keyword>
<comment type="caution">
    <text evidence="13">The sequence shown here is derived from an EMBL/GenBank/DDBJ whole genome shotgun (WGS) entry which is preliminary data.</text>
</comment>
<dbReference type="InterPro" id="IPR000719">
    <property type="entry name" value="Prot_kinase_dom"/>
</dbReference>
<dbReference type="InterPro" id="IPR024788">
    <property type="entry name" value="Malectin-like_Carb-bd_dom"/>
</dbReference>
<organism evidence="13 14">
    <name type="scientific">Hibiscus sabdariffa</name>
    <name type="common">roselle</name>
    <dbReference type="NCBI Taxonomy" id="183260"/>
    <lineage>
        <taxon>Eukaryota</taxon>
        <taxon>Viridiplantae</taxon>
        <taxon>Streptophyta</taxon>
        <taxon>Embryophyta</taxon>
        <taxon>Tracheophyta</taxon>
        <taxon>Spermatophyta</taxon>
        <taxon>Magnoliopsida</taxon>
        <taxon>eudicotyledons</taxon>
        <taxon>Gunneridae</taxon>
        <taxon>Pentapetalae</taxon>
        <taxon>rosids</taxon>
        <taxon>malvids</taxon>
        <taxon>Malvales</taxon>
        <taxon>Malvaceae</taxon>
        <taxon>Malvoideae</taxon>
        <taxon>Hibiscus</taxon>
    </lineage>
</organism>
<reference evidence="13 14" key="1">
    <citation type="journal article" date="2024" name="G3 (Bethesda)">
        <title>Genome assembly of Hibiscus sabdariffa L. provides insights into metabolisms of medicinal natural products.</title>
        <authorList>
            <person name="Kim T."/>
        </authorList>
    </citation>
    <scope>NUCLEOTIDE SEQUENCE [LARGE SCALE GENOMIC DNA]</scope>
    <source>
        <strain evidence="13">TK-2024</strain>
        <tissue evidence="13">Old leaves</tissue>
    </source>
</reference>
<keyword evidence="9" id="KW-0472">Membrane</keyword>
<evidence type="ECO:0000313" key="14">
    <source>
        <dbReference type="Proteomes" id="UP001472677"/>
    </source>
</evidence>
<name>A0ABR2DJV5_9ROSI</name>
<dbReference type="PANTHER" id="PTHR34590:SF5">
    <property type="entry name" value="OS04G0586500 PROTEIN"/>
    <property type="match status" value="1"/>
</dbReference>
<evidence type="ECO:0000259" key="12">
    <source>
        <dbReference type="SMART" id="SM00220"/>
    </source>
</evidence>
<dbReference type="SUPFAM" id="SSF56112">
    <property type="entry name" value="Protein kinase-like (PK-like)"/>
    <property type="match status" value="1"/>
</dbReference>
<keyword evidence="5" id="KW-0732">Signal</keyword>
<dbReference type="PANTHER" id="PTHR34590">
    <property type="entry name" value="OS03G0124300 PROTEIN-RELATED"/>
    <property type="match status" value="1"/>
</dbReference>
<dbReference type="Gene3D" id="3.30.200.20">
    <property type="entry name" value="Phosphorylase Kinase, domain 1"/>
    <property type="match status" value="1"/>
</dbReference>
<dbReference type="PROSITE" id="PS00107">
    <property type="entry name" value="PROTEIN_KINASE_ATP"/>
    <property type="match status" value="1"/>
</dbReference>
<dbReference type="InterPro" id="IPR045272">
    <property type="entry name" value="ANXUR1/2-like"/>
</dbReference>
<keyword evidence="14" id="KW-1185">Reference proteome</keyword>
<evidence type="ECO:0000256" key="5">
    <source>
        <dbReference type="ARBA" id="ARBA00022729"/>
    </source>
</evidence>
<dbReference type="Gene3D" id="2.60.120.430">
    <property type="entry name" value="Galactose-binding lectin"/>
    <property type="match status" value="1"/>
</dbReference>
<feature type="domain" description="Protein kinase" evidence="12">
    <location>
        <begin position="303"/>
        <end position="483"/>
    </location>
</feature>
<keyword evidence="8" id="KW-1133">Transmembrane helix</keyword>
<evidence type="ECO:0000256" key="6">
    <source>
        <dbReference type="ARBA" id="ARBA00022741"/>
    </source>
</evidence>
<comment type="subcellular location">
    <subcellularLocation>
        <location evidence="1">Membrane</location>
        <topology evidence="1">Single-pass type I membrane protein</topology>
    </subcellularLocation>
</comment>
<sequence length="510" mass="55535">MVPVSETGKLKATFLPSPTSLAFVNGIEVVSMPNDMYENQKQNSLTFVNDANAALDIPDATAFETVCRLNLNVGGATEGVTPSRPDMKVKYTQDTPAYIAPAIVYTTSRTMGPDPYINMNYNLTWNVCIDTGFSYLLRLHFCEIALEVTGEGQRGFDIFINNKTVEYFADVIHWSGGNGIPVHRDYVMYIPGEGQSKQILWLALHPSEGVGAKFADAILNGLEIFRLNKSDGSLAVPNPKPRLITEPLTQDNIQGEKGLVPPKTIIGAALACTAAISISLVLSGKTNAFLFTIEKIQAATGNLDDALVIGRGGFGNVYKGFITGIKSEVAVKLHVPTRSTRVLDRNPTAFSASTPHGLDYLHSGAVHRDVKSTNVLLDEKYVAKVSDFGLSKMSPISRTNVPLTTVTGSRFEIRIFADGFSQMGSKVKCAENGSIGETMDPFLKGKISPVCLTTYAKIAENCIRENGWERPSMNDVAQRLEFALQLQEIEDADQCVKLVVELTPQVNQDI</sequence>
<evidence type="ECO:0000256" key="8">
    <source>
        <dbReference type="ARBA" id="ARBA00022989"/>
    </source>
</evidence>
<dbReference type="Pfam" id="PF12819">
    <property type="entry name" value="Malectin_like"/>
    <property type="match status" value="1"/>
</dbReference>
<dbReference type="SMART" id="SM00220">
    <property type="entry name" value="S_TKc"/>
    <property type="match status" value="1"/>
</dbReference>
<dbReference type="Proteomes" id="UP001472677">
    <property type="component" value="Unassembled WGS sequence"/>
</dbReference>
<dbReference type="InterPro" id="IPR011009">
    <property type="entry name" value="Kinase-like_dom_sf"/>
</dbReference>
<keyword evidence="3" id="KW-0808">Transferase</keyword>
<feature type="binding site" evidence="11">
    <location>
        <position position="332"/>
    </location>
    <ligand>
        <name>ATP</name>
        <dbReference type="ChEBI" id="CHEBI:30616"/>
    </ligand>
</feature>
<dbReference type="Pfam" id="PF00069">
    <property type="entry name" value="Pkinase"/>
    <property type="match status" value="1"/>
</dbReference>
<evidence type="ECO:0000256" key="1">
    <source>
        <dbReference type="ARBA" id="ARBA00004479"/>
    </source>
</evidence>
<dbReference type="Gene3D" id="1.10.510.10">
    <property type="entry name" value="Transferase(Phosphotransferase) domain 1"/>
    <property type="match status" value="2"/>
</dbReference>
<evidence type="ECO:0000256" key="9">
    <source>
        <dbReference type="ARBA" id="ARBA00023136"/>
    </source>
</evidence>
<protein>
    <recommendedName>
        <fullName evidence="12">Protein kinase domain-containing protein</fullName>
    </recommendedName>
</protein>
<evidence type="ECO:0000313" key="13">
    <source>
        <dbReference type="EMBL" id="KAK8541706.1"/>
    </source>
</evidence>
<keyword evidence="10" id="KW-0325">Glycoprotein</keyword>
<evidence type="ECO:0000256" key="2">
    <source>
        <dbReference type="ARBA" id="ARBA00022527"/>
    </source>
</evidence>
<dbReference type="InterPro" id="IPR017441">
    <property type="entry name" value="Protein_kinase_ATP_BS"/>
</dbReference>
<keyword evidence="2" id="KW-0723">Serine/threonine-protein kinase</keyword>
<dbReference type="EMBL" id="JBBPBM010000024">
    <property type="protein sequence ID" value="KAK8541706.1"/>
    <property type="molecule type" value="Genomic_DNA"/>
</dbReference>